<name>A0A5N0UNF5_9PSEU</name>
<dbReference type="OrthoDB" id="9806229at2"/>
<dbReference type="RefSeq" id="WP_144759344.1">
    <property type="nucleotide sequence ID" value="NZ_VMNW02000145.1"/>
</dbReference>
<proteinExistence type="predicted"/>
<dbReference type="PANTHER" id="PTHR43760:SF1">
    <property type="entry name" value="ENDORIBONUCLEASE L-PSP_CHORISMATE MUTASE-LIKE DOMAIN-CONTAINING PROTEIN"/>
    <property type="match status" value="1"/>
</dbReference>
<accession>A0A5N0UNF5</accession>
<evidence type="ECO:0000313" key="1">
    <source>
        <dbReference type="EMBL" id="KAA9149310.1"/>
    </source>
</evidence>
<comment type="caution">
    <text evidence="1">The sequence shown here is derived from an EMBL/GenBank/DDBJ whole genome shotgun (WGS) entry which is preliminary data.</text>
</comment>
<evidence type="ECO:0000313" key="2">
    <source>
        <dbReference type="Proteomes" id="UP000319769"/>
    </source>
</evidence>
<gene>
    <name evidence="1" type="ORF">FPZ12_043500</name>
</gene>
<dbReference type="CDD" id="cd02199">
    <property type="entry name" value="YjgF_YER057c_UK114_like_1"/>
    <property type="match status" value="1"/>
</dbReference>
<protein>
    <submittedName>
        <fullName evidence="1">RidA family protein</fullName>
    </submittedName>
</protein>
<dbReference type="SUPFAM" id="SSF55298">
    <property type="entry name" value="YjgF-like"/>
    <property type="match status" value="1"/>
</dbReference>
<dbReference type="Proteomes" id="UP000319769">
    <property type="component" value="Unassembled WGS sequence"/>
</dbReference>
<dbReference type="InterPro" id="IPR035959">
    <property type="entry name" value="RutC-like_sf"/>
</dbReference>
<dbReference type="EMBL" id="VMNW02000145">
    <property type="protein sequence ID" value="KAA9149310.1"/>
    <property type="molecule type" value="Genomic_DNA"/>
</dbReference>
<organism evidence="1 2">
    <name type="scientific">Amycolatopsis acidicola</name>
    <dbReference type="NCBI Taxonomy" id="2596893"/>
    <lineage>
        <taxon>Bacteria</taxon>
        <taxon>Bacillati</taxon>
        <taxon>Actinomycetota</taxon>
        <taxon>Actinomycetes</taxon>
        <taxon>Pseudonocardiales</taxon>
        <taxon>Pseudonocardiaceae</taxon>
        <taxon>Amycolatopsis</taxon>
    </lineage>
</organism>
<sequence length="143" mass="14432">MSEPISAPVAQGHYRTAVLAGGFAYSAGMTPRRAGVLVVRGRVGQEVDVATASWAAGLAAGNALVAISEAAGGLDLIARFVRMTVYVRCTPEFTELSTVADGASAVVAARLGEDALPVRTAIGVSALPGGAPVEVDVIAAVRR</sequence>
<dbReference type="AlphaFoldDB" id="A0A5N0UNF5"/>
<dbReference type="Gene3D" id="3.30.1330.40">
    <property type="entry name" value="RutC-like"/>
    <property type="match status" value="1"/>
</dbReference>
<dbReference type="Pfam" id="PF01042">
    <property type="entry name" value="Ribonuc_L-PSP"/>
    <property type="match status" value="1"/>
</dbReference>
<reference evidence="1" key="1">
    <citation type="submission" date="2019-09" db="EMBL/GenBank/DDBJ databases">
        <authorList>
            <person name="Teo W.F.A."/>
            <person name="Duangmal K."/>
        </authorList>
    </citation>
    <scope>NUCLEOTIDE SEQUENCE [LARGE SCALE GENOMIC DNA]</scope>
    <source>
        <strain evidence="1">K81G1</strain>
    </source>
</reference>
<dbReference type="InterPro" id="IPR013813">
    <property type="entry name" value="Endoribo_LPSP/chorism_mut-like"/>
</dbReference>
<dbReference type="InterPro" id="IPR006175">
    <property type="entry name" value="YjgF/YER057c/UK114"/>
</dbReference>
<keyword evidence="2" id="KW-1185">Reference proteome</keyword>
<dbReference type="PANTHER" id="PTHR43760">
    <property type="entry name" value="ENDORIBONUCLEASE-RELATED"/>
    <property type="match status" value="1"/>
</dbReference>